<dbReference type="SUPFAM" id="SSF81342">
    <property type="entry name" value="Transmembrane di-heme cytochromes"/>
    <property type="match status" value="1"/>
</dbReference>
<evidence type="ECO:0000256" key="2">
    <source>
        <dbReference type="ARBA" id="ARBA00022692"/>
    </source>
</evidence>
<dbReference type="InterPro" id="IPR016174">
    <property type="entry name" value="Di-haem_cyt_TM"/>
</dbReference>
<dbReference type="RefSeq" id="WP_194702824.1">
    <property type="nucleotide sequence ID" value="NZ_JADKNH010000009.1"/>
</dbReference>
<reference evidence="7 8" key="1">
    <citation type="submission" date="2020-11" db="EMBL/GenBank/DDBJ databases">
        <title>Fusibacter basophilias sp. nov.</title>
        <authorList>
            <person name="Qiu D."/>
        </authorList>
    </citation>
    <scope>NUCLEOTIDE SEQUENCE [LARGE SCALE GENOMIC DNA]</scope>
    <source>
        <strain evidence="7 8">Q10-2</strain>
    </source>
</reference>
<feature type="transmembrane region" description="Helical" evidence="5">
    <location>
        <begin position="116"/>
        <end position="135"/>
    </location>
</feature>
<dbReference type="InterPro" id="IPR004837">
    <property type="entry name" value="NaCa_Exmemb"/>
</dbReference>
<dbReference type="Pfam" id="PF01699">
    <property type="entry name" value="Na_Ca_ex"/>
    <property type="match status" value="2"/>
</dbReference>
<feature type="transmembrane region" description="Helical" evidence="5">
    <location>
        <begin position="81"/>
        <end position="104"/>
    </location>
</feature>
<name>A0ABR9ZVY6_9FIRM</name>
<evidence type="ECO:0000313" key="7">
    <source>
        <dbReference type="EMBL" id="MBF4694595.1"/>
    </source>
</evidence>
<comment type="caution">
    <text evidence="7">The sequence shown here is derived from an EMBL/GenBank/DDBJ whole genome shotgun (WGS) entry which is preliminary data.</text>
</comment>
<evidence type="ECO:0000256" key="1">
    <source>
        <dbReference type="ARBA" id="ARBA00004141"/>
    </source>
</evidence>
<feature type="transmembrane region" description="Helical" evidence="5">
    <location>
        <begin position="50"/>
        <end position="75"/>
    </location>
</feature>
<keyword evidence="3 5" id="KW-1133">Transmembrane helix</keyword>
<dbReference type="Proteomes" id="UP000614200">
    <property type="component" value="Unassembled WGS sequence"/>
</dbReference>
<dbReference type="InterPro" id="IPR004481">
    <property type="entry name" value="K/Na/Ca-exchanger"/>
</dbReference>
<dbReference type="InterPro" id="IPR044880">
    <property type="entry name" value="NCX_ion-bd_dom_sf"/>
</dbReference>
<feature type="transmembrane region" description="Helical" evidence="5">
    <location>
        <begin position="258"/>
        <end position="279"/>
    </location>
</feature>
<evidence type="ECO:0000313" key="8">
    <source>
        <dbReference type="Proteomes" id="UP000614200"/>
    </source>
</evidence>
<accession>A0ABR9ZVY6</accession>
<evidence type="ECO:0000256" key="4">
    <source>
        <dbReference type="ARBA" id="ARBA00023136"/>
    </source>
</evidence>
<dbReference type="EMBL" id="JADKNH010000009">
    <property type="protein sequence ID" value="MBF4694595.1"/>
    <property type="molecule type" value="Genomic_DNA"/>
</dbReference>
<feature type="transmembrane region" description="Helical" evidence="5">
    <location>
        <begin position="6"/>
        <end position="29"/>
    </location>
</feature>
<feature type="transmembrane region" description="Helical" evidence="5">
    <location>
        <begin position="141"/>
        <end position="159"/>
    </location>
</feature>
<dbReference type="Gene3D" id="1.20.1420.30">
    <property type="entry name" value="NCX, central ion-binding region"/>
    <property type="match status" value="2"/>
</dbReference>
<comment type="subcellular location">
    <subcellularLocation>
        <location evidence="1">Membrane</location>
        <topology evidence="1">Multi-pass membrane protein</topology>
    </subcellularLocation>
</comment>
<feature type="domain" description="Sodium/calcium exchanger membrane region" evidence="6">
    <location>
        <begin position="18"/>
        <end position="161"/>
    </location>
</feature>
<protein>
    <submittedName>
        <fullName evidence="7">Calcium/sodium antiporter</fullName>
    </submittedName>
</protein>
<keyword evidence="8" id="KW-1185">Reference proteome</keyword>
<feature type="transmembrane region" description="Helical" evidence="5">
    <location>
        <begin position="291"/>
        <end position="309"/>
    </location>
</feature>
<evidence type="ECO:0000256" key="5">
    <source>
        <dbReference type="SAM" id="Phobius"/>
    </source>
</evidence>
<evidence type="ECO:0000259" key="6">
    <source>
        <dbReference type="Pfam" id="PF01699"/>
    </source>
</evidence>
<proteinExistence type="predicted"/>
<feature type="transmembrane region" description="Helical" evidence="5">
    <location>
        <begin position="192"/>
        <end position="213"/>
    </location>
</feature>
<dbReference type="PANTHER" id="PTHR10846">
    <property type="entry name" value="SODIUM/POTASSIUM/CALCIUM EXCHANGER"/>
    <property type="match status" value="1"/>
</dbReference>
<keyword evidence="4 5" id="KW-0472">Membrane</keyword>
<sequence length="340" mass="36452">MENWFSTVLLSLATPLIFIIAAVSLYTLGKGADILVDESVGISKKLGIPKAIIGATIVSLGTTLPEASVSVMAALKGNPDLALGNAVGSIIVDTGLIIGIASIIQPIIVDYKAIKIQSWIQILSGFLLVFLSLPFVSGGTIHQWMGILLVILLITYLFWSLKHSKKNMLNVDEPDLPEDPLEHPSAEAQNPVLQLLLLIFGIALIIVSSKVLIPSVEIIATRIGIPQSIIAATMVAFGTSLPELTTAIKAVRKGHGDLAIGNIIGADILNVLFVVGASASFTSKGLHVPNSFFSLQYPALIIILSLFRFMTLSRERKITRFKGSLLLIAYCIYLGLNYLI</sequence>
<organism evidence="7 8">
    <name type="scientific">Fusibacter ferrireducens</name>
    <dbReference type="NCBI Taxonomy" id="2785058"/>
    <lineage>
        <taxon>Bacteria</taxon>
        <taxon>Bacillati</taxon>
        <taxon>Bacillota</taxon>
        <taxon>Clostridia</taxon>
        <taxon>Eubacteriales</taxon>
        <taxon>Eubacteriales Family XII. Incertae Sedis</taxon>
        <taxon>Fusibacter</taxon>
    </lineage>
</organism>
<gene>
    <name evidence="7" type="ORF">ISU02_15900</name>
</gene>
<keyword evidence="2 5" id="KW-0812">Transmembrane</keyword>
<feature type="domain" description="Sodium/calcium exchanger membrane region" evidence="6">
    <location>
        <begin position="195"/>
        <end position="338"/>
    </location>
</feature>
<dbReference type="NCBIfam" id="TIGR00367">
    <property type="entry name" value="calcium/sodium antiporter"/>
    <property type="match status" value="1"/>
</dbReference>
<evidence type="ECO:0000256" key="3">
    <source>
        <dbReference type="ARBA" id="ARBA00022989"/>
    </source>
</evidence>
<dbReference type="PANTHER" id="PTHR10846:SF8">
    <property type="entry name" value="INNER MEMBRANE PROTEIN YRBG"/>
    <property type="match status" value="1"/>
</dbReference>